<organism evidence="4 5">
    <name type="scientific">Isoptericola halotolerans</name>
    <dbReference type="NCBI Taxonomy" id="300560"/>
    <lineage>
        <taxon>Bacteria</taxon>
        <taxon>Bacillati</taxon>
        <taxon>Actinomycetota</taxon>
        <taxon>Actinomycetes</taxon>
        <taxon>Micrococcales</taxon>
        <taxon>Promicromonosporaceae</taxon>
        <taxon>Isoptericola</taxon>
    </lineage>
</organism>
<dbReference type="Pfam" id="PF13559">
    <property type="entry name" value="DUF4129"/>
    <property type="match status" value="1"/>
</dbReference>
<dbReference type="Pfam" id="PF01841">
    <property type="entry name" value="Transglut_core"/>
    <property type="match status" value="1"/>
</dbReference>
<evidence type="ECO:0000256" key="1">
    <source>
        <dbReference type="SAM" id="MobiDB-lite"/>
    </source>
</evidence>
<feature type="compositionally biased region" description="Acidic residues" evidence="1">
    <location>
        <begin position="624"/>
        <end position="638"/>
    </location>
</feature>
<feature type="domain" description="Transglutaminase-like" evidence="3">
    <location>
        <begin position="516"/>
        <end position="588"/>
    </location>
</feature>
<evidence type="ECO:0000313" key="5">
    <source>
        <dbReference type="Proteomes" id="UP000239895"/>
    </source>
</evidence>
<dbReference type="SUPFAM" id="SSF54001">
    <property type="entry name" value="Cysteine proteinases"/>
    <property type="match status" value="1"/>
</dbReference>
<dbReference type="Gene3D" id="3.10.620.30">
    <property type="match status" value="1"/>
</dbReference>
<dbReference type="InterPro" id="IPR025403">
    <property type="entry name" value="TgpA-like_C"/>
</dbReference>
<dbReference type="PANTHER" id="PTHR42736">
    <property type="entry name" value="PROTEIN-GLUTAMINE GAMMA-GLUTAMYLTRANSFERASE"/>
    <property type="match status" value="1"/>
</dbReference>
<name>A0ABX5ELE1_9MICO</name>
<accession>A0ABX5ELE1</accession>
<feature type="transmembrane region" description="Helical" evidence="2">
    <location>
        <begin position="258"/>
        <end position="276"/>
    </location>
</feature>
<dbReference type="InterPro" id="IPR038765">
    <property type="entry name" value="Papain-like_cys_pep_sf"/>
</dbReference>
<feature type="transmembrane region" description="Helical" evidence="2">
    <location>
        <begin position="186"/>
        <end position="205"/>
    </location>
</feature>
<feature type="region of interest" description="Disordered" evidence="1">
    <location>
        <begin position="817"/>
        <end position="837"/>
    </location>
</feature>
<comment type="caution">
    <text evidence="4">The sequence shown here is derived from an EMBL/GenBank/DDBJ whole genome shotgun (WGS) entry which is preliminary data.</text>
</comment>
<evidence type="ECO:0000313" key="4">
    <source>
        <dbReference type="EMBL" id="PRZ10515.1"/>
    </source>
</evidence>
<feature type="region of interest" description="Disordered" evidence="1">
    <location>
        <begin position="593"/>
        <end position="638"/>
    </location>
</feature>
<feature type="transmembrane region" description="Helical" evidence="2">
    <location>
        <begin position="97"/>
        <end position="117"/>
    </location>
</feature>
<dbReference type="PANTHER" id="PTHR42736:SF1">
    <property type="entry name" value="PROTEIN-GLUTAMINE GAMMA-GLUTAMYLTRANSFERASE"/>
    <property type="match status" value="1"/>
</dbReference>
<dbReference type="InterPro" id="IPR052901">
    <property type="entry name" value="Bact_TGase-like"/>
</dbReference>
<keyword evidence="2" id="KW-1133">Transmembrane helix</keyword>
<dbReference type="Pfam" id="PF11992">
    <property type="entry name" value="TgpA_N"/>
    <property type="match status" value="1"/>
</dbReference>
<feature type="compositionally biased region" description="Low complexity" evidence="1">
    <location>
        <begin position="9"/>
        <end position="29"/>
    </location>
</feature>
<dbReference type="EMBL" id="PVTX01000001">
    <property type="protein sequence ID" value="PRZ10515.1"/>
    <property type="molecule type" value="Genomic_DNA"/>
</dbReference>
<protein>
    <submittedName>
        <fullName evidence="4">Uncharacterized protein DUF4129</fullName>
    </submittedName>
</protein>
<sequence>MTDERTGPEEGTGSTGGTSRTQARAATTRARGHDGARPRALTAAGAVDGVALAAMLAVVALGFGPAWGTDGYLLPALGGAGVGLIVAWVAAWQRWPVVLTALATVLAYFLLGGALALPGSTVAGVVPTPATWQELALGAVQGWKEFVTSVPPLSSFPELAVVPFLLMLLAGVLAGTIAWRASHAAWAVLPVVVALAGVALLGTILPAYPLVQGLVVAVVGLLWASWRAAESRMGANRLLSDASRSATRRLRAQRLRGGAAMLVLGGVAAVLVAPQISAGERTALREIITPPLDLHQYTSPLVGFRSYTKELADTALFTVDGMPEGGRVRLATLDTYAGTVYDVSSGGEAGVFSRAGEVIDTVADGERVPVDVTVTGYSGVWLPDLGELAGIEFSGERAEELSASTYYNGTSGTALVTAGLRPGDSYRLDAVVTPVPSEDSLASTPIVDTDLPDPRDVADAVPAKAQQFAADATEPFERLTNIRDALVATGVYSNGLENQPASRPGHSAARIDELLAKDEMVGDDEQFATALALMARSAGIPARVVMGFYPDEKTWTPGTPYVVTGADVHAWVEVPFEGHGWVPFDVIPDEDNKVEPLPRSRQVPKPPVLEAPESPEEPPRADAGDVEDDDNDEEDSEGVDWRAVAAVVVTVAIPLAILVLPLLLVLAYKARRRGRRRSAPVLVDRVSGGWREVLDVATDLGAGVPPAATRREGAVLLAERVPSGAAATTGLAHRADHVVFGAQTPTDDDVDRYWAEVDALVHEMQHAVPWRRRVAGRFSLRSVRGADAPPLRTVLLRGLAAGPRAVGRAAAAGVRSVRDRMARARRQKARAQQREDR</sequence>
<feature type="region of interest" description="Disordered" evidence="1">
    <location>
        <begin position="1"/>
        <end position="38"/>
    </location>
</feature>
<dbReference type="SMART" id="SM00460">
    <property type="entry name" value="TGc"/>
    <property type="match status" value="1"/>
</dbReference>
<dbReference type="Proteomes" id="UP000239895">
    <property type="component" value="Unassembled WGS sequence"/>
</dbReference>
<feature type="transmembrane region" description="Helical" evidence="2">
    <location>
        <begin position="643"/>
        <end position="668"/>
    </location>
</feature>
<feature type="transmembrane region" description="Helical" evidence="2">
    <location>
        <begin position="159"/>
        <end position="179"/>
    </location>
</feature>
<dbReference type="InterPro" id="IPR002931">
    <property type="entry name" value="Transglutaminase-like"/>
</dbReference>
<dbReference type="InterPro" id="IPR021878">
    <property type="entry name" value="TgpA_N"/>
</dbReference>
<evidence type="ECO:0000259" key="3">
    <source>
        <dbReference type="SMART" id="SM00460"/>
    </source>
</evidence>
<evidence type="ECO:0000256" key="2">
    <source>
        <dbReference type="SAM" id="Phobius"/>
    </source>
</evidence>
<feature type="transmembrane region" description="Helical" evidence="2">
    <location>
        <begin position="41"/>
        <end position="66"/>
    </location>
</feature>
<feature type="transmembrane region" description="Helical" evidence="2">
    <location>
        <begin position="211"/>
        <end position="229"/>
    </location>
</feature>
<reference evidence="4 5" key="1">
    <citation type="submission" date="2018-03" db="EMBL/GenBank/DDBJ databases">
        <title>Comparative analysis of microorganisms from saline springs in Andes Mountain Range, Colombia.</title>
        <authorList>
            <person name="Rubin E."/>
        </authorList>
    </citation>
    <scope>NUCLEOTIDE SEQUENCE [LARGE SCALE GENOMIC DNA]</scope>
    <source>
        <strain evidence="4 5">CG 23</strain>
    </source>
</reference>
<dbReference type="RefSeq" id="WP_106265049.1">
    <property type="nucleotide sequence ID" value="NZ_PVTX01000001.1"/>
</dbReference>
<proteinExistence type="predicted"/>
<keyword evidence="2" id="KW-0812">Transmembrane</keyword>
<keyword evidence="5" id="KW-1185">Reference proteome</keyword>
<gene>
    <name evidence="4" type="ORF">BCL65_101660</name>
</gene>
<keyword evidence="2" id="KW-0472">Membrane</keyword>
<feature type="transmembrane region" description="Helical" evidence="2">
    <location>
        <begin position="72"/>
        <end position="90"/>
    </location>
</feature>